<evidence type="ECO:0000313" key="3">
    <source>
        <dbReference type="Proteomes" id="UP000807306"/>
    </source>
</evidence>
<feature type="non-terminal residue" evidence="2">
    <location>
        <position position="174"/>
    </location>
</feature>
<keyword evidence="3" id="KW-1185">Reference proteome</keyword>
<keyword evidence="1" id="KW-0175">Coiled coil</keyword>
<sequence length="174" mass="19748">MSKQLAKRAALTTRQLAHIGTEAVISLGDWVAKRHKNGVLERRGKAQDQLRKCGVPIEELRRQCSLYQWSLLRCLCFYLDSPRRLKKQLDTVVSLQTEMAKVEEAIQTAQSISLDPPILAIIMGKLSDARAELTKSAGLLYSSMNMYDYFPDHDGLDHEFIKLLFLAQDLKTNV</sequence>
<protein>
    <submittedName>
        <fullName evidence="2">Uncharacterized protein</fullName>
    </submittedName>
</protein>
<dbReference type="EMBL" id="MU158020">
    <property type="protein sequence ID" value="KAF9521586.1"/>
    <property type="molecule type" value="Genomic_DNA"/>
</dbReference>
<proteinExistence type="predicted"/>
<feature type="coiled-coil region" evidence="1">
    <location>
        <begin position="85"/>
        <end position="112"/>
    </location>
</feature>
<accession>A0A9P6E316</accession>
<evidence type="ECO:0000313" key="2">
    <source>
        <dbReference type="EMBL" id="KAF9521586.1"/>
    </source>
</evidence>
<name>A0A9P6E316_9AGAR</name>
<dbReference type="Proteomes" id="UP000807306">
    <property type="component" value="Unassembled WGS sequence"/>
</dbReference>
<comment type="caution">
    <text evidence="2">The sequence shown here is derived from an EMBL/GenBank/DDBJ whole genome shotgun (WGS) entry which is preliminary data.</text>
</comment>
<dbReference type="OrthoDB" id="3364670at2759"/>
<dbReference type="AlphaFoldDB" id="A0A9P6E316"/>
<reference evidence="2" key="1">
    <citation type="submission" date="2020-11" db="EMBL/GenBank/DDBJ databases">
        <authorList>
            <consortium name="DOE Joint Genome Institute"/>
            <person name="Ahrendt S."/>
            <person name="Riley R."/>
            <person name="Andreopoulos W."/>
            <person name="Labutti K."/>
            <person name="Pangilinan J."/>
            <person name="Ruiz-Duenas F.J."/>
            <person name="Barrasa J.M."/>
            <person name="Sanchez-Garcia M."/>
            <person name="Camarero S."/>
            <person name="Miyauchi S."/>
            <person name="Serrano A."/>
            <person name="Linde D."/>
            <person name="Babiker R."/>
            <person name="Drula E."/>
            <person name="Ayuso-Fernandez I."/>
            <person name="Pacheco R."/>
            <person name="Padilla G."/>
            <person name="Ferreira P."/>
            <person name="Barriuso J."/>
            <person name="Kellner H."/>
            <person name="Castanera R."/>
            <person name="Alfaro M."/>
            <person name="Ramirez L."/>
            <person name="Pisabarro A.G."/>
            <person name="Kuo A."/>
            <person name="Tritt A."/>
            <person name="Lipzen A."/>
            <person name="He G."/>
            <person name="Yan M."/>
            <person name="Ng V."/>
            <person name="Cullen D."/>
            <person name="Martin F."/>
            <person name="Rosso M.-N."/>
            <person name="Henrissat B."/>
            <person name="Hibbett D."/>
            <person name="Martinez A.T."/>
            <person name="Grigoriev I.V."/>
        </authorList>
    </citation>
    <scope>NUCLEOTIDE SEQUENCE</scope>
    <source>
        <strain evidence="2">CBS 506.95</strain>
    </source>
</reference>
<gene>
    <name evidence="2" type="ORF">CPB83DRAFT_778486</name>
</gene>
<organism evidence="2 3">
    <name type="scientific">Crepidotus variabilis</name>
    <dbReference type="NCBI Taxonomy" id="179855"/>
    <lineage>
        <taxon>Eukaryota</taxon>
        <taxon>Fungi</taxon>
        <taxon>Dikarya</taxon>
        <taxon>Basidiomycota</taxon>
        <taxon>Agaricomycotina</taxon>
        <taxon>Agaricomycetes</taxon>
        <taxon>Agaricomycetidae</taxon>
        <taxon>Agaricales</taxon>
        <taxon>Agaricineae</taxon>
        <taxon>Crepidotaceae</taxon>
        <taxon>Crepidotus</taxon>
    </lineage>
</organism>
<evidence type="ECO:0000256" key="1">
    <source>
        <dbReference type="SAM" id="Coils"/>
    </source>
</evidence>